<dbReference type="InterPro" id="IPR017850">
    <property type="entry name" value="Alkaline_phosphatase_core_sf"/>
</dbReference>
<protein>
    <submittedName>
        <fullName evidence="2">Arylsulfatase</fullName>
        <ecNumber evidence="2">3.1.6.1</ecNumber>
    </submittedName>
</protein>
<dbReference type="RefSeq" id="WP_231604527.1">
    <property type="nucleotide sequence ID" value="NZ_SJPZ01000001.1"/>
</dbReference>
<dbReference type="Proteomes" id="UP000316476">
    <property type="component" value="Unassembled WGS sequence"/>
</dbReference>
<dbReference type="SUPFAM" id="SSF53649">
    <property type="entry name" value="Alkaline phosphatase-like"/>
    <property type="match status" value="1"/>
</dbReference>
<proteinExistence type="predicted"/>
<accession>A0A5C6FS39</accession>
<evidence type="ECO:0000259" key="1">
    <source>
        <dbReference type="Pfam" id="PF00884"/>
    </source>
</evidence>
<evidence type="ECO:0000313" key="3">
    <source>
        <dbReference type="Proteomes" id="UP000316476"/>
    </source>
</evidence>
<gene>
    <name evidence="2" type="primary">atsA_25</name>
    <name evidence="2" type="ORF">V7x_05880</name>
</gene>
<organism evidence="2 3">
    <name type="scientific">Crateriforma conspicua</name>
    <dbReference type="NCBI Taxonomy" id="2527996"/>
    <lineage>
        <taxon>Bacteria</taxon>
        <taxon>Pseudomonadati</taxon>
        <taxon>Planctomycetota</taxon>
        <taxon>Planctomycetia</taxon>
        <taxon>Planctomycetales</taxon>
        <taxon>Planctomycetaceae</taxon>
        <taxon>Crateriforma</taxon>
    </lineage>
</organism>
<sequence length="574" mass="64406">MKSPLSLSAAAFRVPTARRRHRPAHRTATDPTAELASGRLTLRQADRLPSSRIAIAMCLLLCCTAQAESTSEPTERPNVLLCIADDWSYGHAGAYGCDWVQTPGFDQVAKQGVVFTHAYTPNAKCAPSRAAILTGRNSWQLEEACNHICDFPPKFKTYVEALKVAGYQVGTTGKGWGPGIAKDVNGRNRQMTGVPFTKRTAKPPAKHISANDYAANFDDFIQSVDTSQPWCFWYGATEPHRAYEYGVGQRIAGKKLSDIDRVPGYWPDNETVRNDMLDYAVEVEHFDKHTQRILDQLNSLGELDNTLVIVTSDHGMPFPRVKGQAYEPSNHVPLAIMWPQRMQHTGRRIDDYVSLIDLAPTILDATGLQIQESIMQPVTGKSLVALLESDLEGQVDPSRDHVLIGKERHDIGRPNDWGYPIRGIIQDDMLFIQNFEPDRWPAGNPETGYLNTDGSPTKSIILEGRRDGTDTLHWDQCFGKRPSEELYDLSADQDCLANLAKNSDYARIMRALRNQMNAELKLQDDPRMFGKGETFEQMEYVNSGTKNFYERYMNGEKMNAGWVNKDDFETAPIE</sequence>
<dbReference type="AlphaFoldDB" id="A0A5C6FS39"/>
<dbReference type="GO" id="GO:0004065">
    <property type="term" value="F:arylsulfatase activity"/>
    <property type="evidence" value="ECO:0007669"/>
    <property type="project" value="UniProtKB-EC"/>
</dbReference>
<dbReference type="Pfam" id="PF00884">
    <property type="entry name" value="Sulfatase"/>
    <property type="match status" value="1"/>
</dbReference>
<name>A0A5C6FS39_9PLAN</name>
<dbReference type="InterPro" id="IPR000917">
    <property type="entry name" value="Sulfatase_N"/>
</dbReference>
<dbReference type="EMBL" id="SJPZ01000001">
    <property type="protein sequence ID" value="TWU65044.1"/>
    <property type="molecule type" value="Genomic_DNA"/>
</dbReference>
<dbReference type="EC" id="3.1.6.1" evidence="2"/>
<keyword evidence="2" id="KW-0378">Hydrolase</keyword>
<dbReference type="PANTHER" id="PTHR43751:SF1">
    <property type="entry name" value="SULFATASE ATSG-RELATED"/>
    <property type="match status" value="1"/>
</dbReference>
<dbReference type="PANTHER" id="PTHR43751">
    <property type="entry name" value="SULFATASE"/>
    <property type="match status" value="1"/>
</dbReference>
<dbReference type="CDD" id="cd16027">
    <property type="entry name" value="SGSH"/>
    <property type="match status" value="1"/>
</dbReference>
<reference evidence="2 3" key="1">
    <citation type="submission" date="2019-02" db="EMBL/GenBank/DDBJ databases">
        <title>Deep-cultivation of Planctomycetes and their phenomic and genomic characterization uncovers novel biology.</title>
        <authorList>
            <person name="Wiegand S."/>
            <person name="Jogler M."/>
            <person name="Boedeker C."/>
            <person name="Pinto D."/>
            <person name="Vollmers J."/>
            <person name="Rivas-Marin E."/>
            <person name="Kohn T."/>
            <person name="Peeters S.H."/>
            <person name="Heuer A."/>
            <person name="Rast P."/>
            <person name="Oberbeckmann S."/>
            <person name="Bunk B."/>
            <person name="Jeske O."/>
            <person name="Meyerdierks A."/>
            <person name="Storesund J.E."/>
            <person name="Kallscheuer N."/>
            <person name="Luecker S."/>
            <person name="Lage O.M."/>
            <person name="Pohl T."/>
            <person name="Merkel B.J."/>
            <person name="Hornburger P."/>
            <person name="Mueller R.-W."/>
            <person name="Bruemmer F."/>
            <person name="Labrenz M."/>
            <person name="Spormann A.M."/>
            <person name="Op Den Camp H."/>
            <person name="Overmann J."/>
            <person name="Amann R."/>
            <person name="Jetten M.S.M."/>
            <person name="Mascher T."/>
            <person name="Medema M.H."/>
            <person name="Devos D.P."/>
            <person name="Kaster A.-K."/>
            <person name="Ovreas L."/>
            <person name="Rohde M."/>
            <person name="Galperin M.Y."/>
            <person name="Jogler C."/>
        </authorList>
    </citation>
    <scope>NUCLEOTIDE SEQUENCE [LARGE SCALE GENOMIC DNA]</scope>
    <source>
        <strain evidence="2 3">V7</strain>
    </source>
</reference>
<feature type="domain" description="Sulfatase N-terminal" evidence="1">
    <location>
        <begin position="77"/>
        <end position="367"/>
    </location>
</feature>
<evidence type="ECO:0000313" key="2">
    <source>
        <dbReference type="EMBL" id="TWU65044.1"/>
    </source>
</evidence>
<dbReference type="Gene3D" id="3.40.720.10">
    <property type="entry name" value="Alkaline Phosphatase, subunit A"/>
    <property type="match status" value="1"/>
</dbReference>
<comment type="caution">
    <text evidence="2">The sequence shown here is derived from an EMBL/GenBank/DDBJ whole genome shotgun (WGS) entry which is preliminary data.</text>
</comment>
<dbReference type="InterPro" id="IPR052701">
    <property type="entry name" value="GAG_Ulvan_Degrading_Sulfatases"/>
</dbReference>